<proteinExistence type="predicted"/>
<gene>
    <name evidence="1" type="ORF">KP509_15G031300</name>
</gene>
<keyword evidence="2" id="KW-1185">Reference proteome</keyword>
<evidence type="ECO:0000313" key="2">
    <source>
        <dbReference type="Proteomes" id="UP000825935"/>
    </source>
</evidence>
<protein>
    <submittedName>
        <fullName evidence="1">Uncharacterized protein</fullName>
    </submittedName>
</protein>
<evidence type="ECO:0000313" key="1">
    <source>
        <dbReference type="EMBL" id="KAH7404551.1"/>
    </source>
</evidence>
<dbReference type="Proteomes" id="UP000825935">
    <property type="component" value="Chromosome 15"/>
</dbReference>
<sequence>MESTPTPKFVLPIGPDGLPLESPVIAYTEKLVNFTIRRHMLFSDLSNLSLSVTAHFCIHSLIRTTPLFPLLRYSFPLSLHRQSPDGPSDLTNVECSFSRLYSFERSSKEKNSN</sequence>
<accession>A0A8T2T273</accession>
<dbReference type="OrthoDB" id="543227at2759"/>
<comment type="caution">
    <text evidence="1">The sequence shown here is derived from an EMBL/GenBank/DDBJ whole genome shotgun (WGS) entry which is preliminary data.</text>
</comment>
<organism evidence="1 2">
    <name type="scientific">Ceratopteris richardii</name>
    <name type="common">Triangle waterfern</name>
    <dbReference type="NCBI Taxonomy" id="49495"/>
    <lineage>
        <taxon>Eukaryota</taxon>
        <taxon>Viridiplantae</taxon>
        <taxon>Streptophyta</taxon>
        <taxon>Embryophyta</taxon>
        <taxon>Tracheophyta</taxon>
        <taxon>Polypodiopsida</taxon>
        <taxon>Polypodiidae</taxon>
        <taxon>Polypodiales</taxon>
        <taxon>Pteridineae</taxon>
        <taxon>Pteridaceae</taxon>
        <taxon>Parkerioideae</taxon>
        <taxon>Ceratopteris</taxon>
    </lineage>
</organism>
<name>A0A8T2T273_CERRI</name>
<dbReference type="EMBL" id="CM035420">
    <property type="protein sequence ID" value="KAH7404551.1"/>
    <property type="molecule type" value="Genomic_DNA"/>
</dbReference>
<reference evidence="1" key="1">
    <citation type="submission" date="2021-08" db="EMBL/GenBank/DDBJ databases">
        <title>WGS assembly of Ceratopteris richardii.</title>
        <authorList>
            <person name="Marchant D.B."/>
            <person name="Chen G."/>
            <person name="Jenkins J."/>
            <person name="Shu S."/>
            <person name="Leebens-Mack J."/>
            <person name="Grimwood J."/>
            <person name="Schmutz J."/>
            <person name="Soltis P."/>
            <person name="Soltis D."/>
            <person name="Chen Z.-H."/>
        </authorList>
    </citation>
    <scope>NUCLEOTIDE SEQUENCE</scope>
    <source>
        <strain evidence="1">Whitten #5841</strain>
        <tissue evidence="1">Leaf</tissue>
    </source>
</reference>
<dbReference type="AlphaFoldDB" id="A0A8T2T273"/>